<dbReference type="eggNOG" id="COG0457">
    <property type="taxonomic scope" value="Bacteria"/>
</dbReference>
<dbReference type="NCBIfam" id="TIGR04514">
    <property type="entry name" value="GWxTD_dom"/>
    <property type="match status" value="1"/>
</dbReference>
<dbReference type="KEGG" id="rmr:Rmar_2505"/>
<name>D0MFC6_RHOM4</name>
<dbReference type="Proteomes" id="UP000002221">
    <property type="component" value="Chromosome"/>
</dbReference>
<accession>D0MFC6</accession>
<gene>
    <name evidence="1" type="ordered locus">Rmar_2505</name>
</gene>
<dbReference type="SUPFAM" id="SSF48452">
    <property type="entry name" value="TPR-like"/>
    <property type="match status" value="1"/>
</dbReference>
<reference evidence="1 2" key="1">
    <citation type="journal article" date="2009" name="Stand. Genomic Sci.">
        <title>Complete genome sequence of Rhodothermus marinus type strain (R-10).</title>
        <authorList>
            <person name="Nolan M."/>
            <person name="Tindall B.J."/>
            <person name="Pomrenke H."/>
            <person name="Lapidus A."/>
            <person name="Copeland A."/>
            <person name="Glavina Del Rio T."/>
            <person name="Lucas S."/>
            <person name="Chen F."/>
            <person name="Tice H."/>
            <person name="Cheng J.F."/>
            <person name="Saunders E."/>
            <person name="Han C."/>
            <person name="Bruce D."/>
            <person name="Goodwin L."/>
            <person name="Chain P."/>
            <person name="Pitluck S."/>
            <person name="Ovchinikova G."/>
            <person name="Pati A."/>
            <person name="Ivanova N."/>
            <person name="Mavromatis K."/>
            <person name="Chen A."/>
            <person name="Palaniappan K."/>
            <person name="Land M."/>
            <person name="Hauser L."/>
            <person name="Chang Y.J."/>
            <person name="Jeffries C.D."/>
            <person name="Brettin T."/>
            <person name="Goker M."/>
            <person name="Bristow J."/>
            <person name="Eisen J.A."/>
            <person name="Markowitz V."/>
            <person name="Hugenholtz P."/>
            <person name="Kyrpides N.C."/>
            <person name="Klenk H.P."/>
            <person name="Detter J.C."/>
        </authorList>
    </citation>
    <scope>NUCLEOTIDE SEQUENCE [LARGE SCALE GENOMIC DNA]</scope>
    <source>
        <strain evidence="2">ATCC 43812 / DSM 4252 / R-10</strain>
    </source>
</reference>
<dbReference type="RefSeq" id="WP_012844992.1">
    <property type="nucleotide sequence ID" value="NC_013501.1"/>
</dbReference>
<sequence length="713" mass="81506">MGRWQFAGALVALLLAAGKVKGQSQDSLQLVQAFQAYQTGRYEVAAAILQPLFEEQPVFQIRPIEGSVAYWLGAAYQAQGAIEEALNTWQQGVHSALTQGAVDVLATDAYVETVFRQACSERFAEAALFYELLLRIAGTPMLSDELQRLRRHVARMIFLLPDVLQQRIWTRERRFLPDAGARLMQWWAQQDPLPATPLNERIVEHLQRVAYAEQHYASDRTESGLDERGIVYVRLGPPSRIKKLDFYSRELQEALRRLRRSSGNALIVSESDFAPGELWLYDRSVPGGPYYFLFVYDGNMYRQGGVLDLIPPHLRVGLDGDTGRGGAKIDVLLEVLRAVYRQLAPYHLDFSDRYIRVDNYLGQLEEIRIQLERNIGGELYTQDKRSDNSALVQQEGTPFTTEGTPDVFLRSLLAETEREDALNRAEMAARIPRQQSRWLDQKPRLPVVARVARFLRSDGFTENLIYWAAPVGALLQDLEDSEKPGDFLIDLQVVRQKTDYRVAYRTSQLYRIPSRLSEQGPVIPTRSVTVPADTGVYHIALQWDQYTLAQREGKWQAGEHLKTSVARFDSLRALRADPAVLEMSDLLPLWYDPSASDTLPGRPYPFTRLSPDVPLALYFEVYHLSFGPDDRTRYEVAYEVRRREDGGLLRRDREVQTRSSTVYEGTSRTAREYVVLDLRAWERAKDLEVVVRVRDLVSGQEVSRSIRFEVVRS</sequence>
<proteinExistence type="predicted"/>
<evidence type="ECO:0000313" key="1">
    <source>
        <dbReference type="EMBL" id="ACY49382.1"/>
    </source>
</evidence>
<protein>
    <recommendedName>
        <fullName evidence="3">GWxTD domain-containing protein</fullName>
    </recommendedName>
</protein>
<evidence type="ECO:0008006" key="3">
    <source>
        <dbReference type="Google" id="ProtNLM"/>
    </source>
</evidence>
<organism evidence="1 2">
    <name type="scientific">Rhodothermus marinus (strain ATCC 43812 / DSM 4252 / R-10)</name>
    <name type="common">Rhodothermus obamensis</name>
    <dbReference type="NCBI Taxonomy" id="518766"/>
    <lineage>
        <taxon>Bacteria</taxon>
        <taxon>Pseudomonadati</taxon>
        <taxon>Rhodothermota</taxon>
        <taxon>Rhodothermia</taxon>
        <taxon>Rhodothermales</taxon>
        <taxon>Rhodothermaceae</taxon>
        <taxon>Rhodothermus</taxon>
    </lineage>
</organism>
<dbReference type="HOGENOM" id="CLU_387261_0_0_10"/>
<dbReference type="OrthoDB" id="1521923at2"/>
<dbReference type="EMBL" id="CP001807">
    <property type="protein sequence ID" value="ACY49382.1"/>
    <property type="molecule type" value="Genomic_DNA"/>
</dbReference>
<dbReference type="InterPro" id="IPR030959">
    <property type="entry name" value="GWxTD_dom"/>
</dbReference>
<dbReference type="InterPro" id="IPR011990">
    <property type="entry name" value="TPR-like_helical_dom_sf"/>
</dbReference>
<dbReference type="STRING" id="518766.Rmar_2505"/>
<keyword evidence="2" id="KW-1185">Reference proteome</keyword>
<dbReference type="AlphaFoldDB" id="D0MFC6"/>
<evidence type="ECO:0000313" key="2">
    <source>
        <dbReference type="Proteomes" id="UP000002221"/>
    </source>
</evidence>